<evidence type="ECO:0000256" key="4">
    <source>
        <dbReference type="ARBA" id="ARBA00008236"/>
    </source>
</evidence>
<keyword evidence="6" id="KW-0645">Protease</keyword>
<evidence type="ECO:0000256" key="6">
    <source>
        <dbReference type="ARBA" id="ARBA00022670"/>
    </source>
</evidence>
<keyword evidence="8" id="KW-0378">Hydrolase</keyword>
<accession>A0A1L3MP23</accession>
<keyword evidence="7" id="KW-0479">Metal-binding</keyword>
<keyword evidence="11" id="KW-1185">Reference proteome</keyword>
<evidence type="ECO:0000256" key="7">
    <source>
        <dbReference type="ARBA" id="ARBA00022723"/>
    </source>
</evidence>
<evidence type="ECO:0000256" key="3">
    <source>
        <dbReference type="ARBA" id="ARBA00001947"/>
    </source>
</evidence>
<evidence type="ECO:0000256" key="9">
    <source>
        <dbReference type="ARBA" id="ARBA00023049"/>
    </source>
</evidence>
<dbReference type="PANTHER" id="PTHR34448">
    <property type="entry name" value="AMINOPEPTIDASE"/>
    <property type="match status" value="1"/>
</dbReference>
<dbReference type="RefSeq" id="WP_072578846.1">
    <property type="nucleotide sequence ID" value="NZ_CP016020.1"/>
</dbReference>
<dbReference type="SUPFAM" id="SSF144052">
    <property type="entry name" value="Thermophilic metalloprotease-like"/>
    <property type="match status" value="1"/>
</dbReference>
<comment type="cofactor">
    <cofactor evidence="1">
        <name>Co(2+)</name>
        <dbReference type="ChEBI" id="CHEBI:48828"/>
    </cofactor>
</comment>
<dbReference type="AlphaFoldDB" id="A0A1L3MP23"/>
<comment type="cofactor">
    <cofactor evidence="3">
        <name>Zn(2+)</name>
        <dbReference type="ChEBI" id="CHEBI:29105"/>
    </cofactor>
</comment>
<keyword evidence="5 10" id="KW-0031">Aminopeptidase</keyword>
<dbReference type="Pfam" id="PF02073">
    <property type="entry name" value="Peptidase_M29"/>
    <property type="match status" value="1"/>
</dbReference>
<keyword evidence="9" id="KW-0482">Metalloprotease</keyword>
<dbReference type="EMBL" id="CP016020">
    <property type="protein sequence ID" value="APH04052.1"/>
    <property type="molecule type" value="Genomic_DNA"/>
</dbReference>
<dbReference type="OrthoDB" id="9803993at2"/>
<protein>
    <submittedName>
        <fullName evidence="10">Aminopeptidase</fullName>
    </submittedName>
</protein>
<sequence length="371" mass="42106">MKDPRIAQLAKNLINYSIQLKPGEKVLIENFGLQKELVTELVKEAYLAGGYPFVSLKDHQVDRALIMGAQEEQFNMIADFEAHVMSKMDAYIGLRAGDNINEFADIPDDKIKLHGQTIGKKVHRDIRVPKTRWVVLRYPTSSMAQLAKMSTEQFEDFYFDVCNLDYSKMDKAMDALVELMNKTDQVRLTGENTDLTFSIKDIPAIKCSGQMNIPDGEVYTAPVRHSVNGVISYNTPSPYNGFTYEQVQLTFKEGKIINATANDTDRINKLFDTDEGARYVGEFAIGVNPYILHPMQDILFDEKIDGSFHFTPGQAYEDADNGNRSTIHWDMVMIQRPEYGGGEIYFDDVLIRKDGKFVIPELEALNPENLK</sequence>
<evidence type="ECO:0000256" key="8">
    <source>
        <dbReference type="ARBA" id="ARBA00022801"/>
    </source>
</evidence>
<proteinExistence type="inferred from homology"/>
<name>A0A1L3MP23_9BACI</name>
<dbReference type="GO" id="GO:0004177">
    <property type="term" value="F:aminopeptidase activity"/>
    <property type="evidence" value="ECO:0007669"/>
    <property type="project" value="UniProtKB-KW"/>
</dbReference>
<dbReference type="KEGG" id="bwh:A9C19_04480"/>
<evidence type="ECO:0000313" key="11">
    <source>
        <dbReference type="Proteomes" id="UP000181936"/>
    </source>
</evidence>
<dbReference type="InterPro" id="IPR035097">
    <property type="entry name" value="M29_N-terminal"/>
</dbReference>
<dbReference type="GO" id="GO:0046872">
    <property type="term" value="F:metal ion binding"/>
    <property type="evidence" value="ECO:0007669"/>
    <property type="project" value="UniProtKB-KW"/>
</dbReference>
<dbReference type="GO" id="GO:0006508">
    <property type="term" value="P:proteolysis"/>
    <property type="evidence" value="ECO:0007669"/>
    <property type="project" value="UniProtKB-KW"/>
</dbReference>
<evidence type="ECO:0000256" key="2">
    <source>
        <dbReference type="ARBA" id="ARBA00001946"/>
    </source>
</evidence>
<dbReference type="Proteomes" id="UP000181936">
    <property type="component" value="Chromosome"/>
</dbReference>
<comment type="similarity">
    <text evidence="4">Belongs to the peptidase M29 family.</text>
</comment>
<dbReference type="InterPro" id="IPR052170">
    <property type="entry name" value="M29_Exopeptidase"/>
</dbReference>
<gene>
    <name evidence="10" type="ORF">A9C19_04480</name>
</gene>
<evidence type="ECO:0000256" key="1">
    <source>
        <dbReference type="ARBA" id="ARBA00001941"/>
    </source>
</evidence>
<evidence type="ECO:0000256" key="5">
    <source>
        <dbReference type="ARBA" id="ARBA00022438"/>
    </source>
</evidence>
<comment type="cofactor">
    <cofactor evidence="2">
        <name>Mg(2+)</name>
        <dbReference type="ChEBI" id="CHEBI:18420"/>
    </cofactor>
</comment>
<dbReference type="GO" id="GO:0008237">
    <property type="term" value="F:metallopeptidase activity"/>
    <property type="evidence" value="ECO:0007669"/>
    <property type="project" value="UniProtKB-KW"/>
</dbReference>
<dbReference type="PANTHER" id="PTHR34448:SF1">
    <property type="entry name" value="BLL6088 PROTEIN"/>
    <property type="match status" value="1"/>
</dbReference>
<dbReference type="InterPro" id="IPR000787">
    <property type="entry name" value="Peptidase_M29"/>
</dbReference>
<dbReference type="Gene3D" id="3.40.1830.10">
    <property type="entry name" value="Thermophilic metalloprotease (M29)"/>
    <property type="match status" value="1"/>
</dbReference>
<evidence type="ECO:0000313" key="10">
    <source>
        <dbReference type="EMBL" id="APH04052.1"/>
    </source>
</evidence>
<reference evidence="10 11" key="1">
    <citation type="journal article" date="2016" name="Sci. Rep.">
        <title>Complete genome sequence and transcriptomic analysis of a novel marine strain Bacillus weihaiensis reveals the mechanism of brown algae degradation.</title>
        <authorList>
            <person name="Zhu Y."/>
            <person name="Chen P."/>
            <person name="Bao Y."/>
            <person name="Men Y."/>
            <person name="Zeng Y."/>
            <person name="Yang J."/>
            <person name="Sun J."/>
            <person name="Sun Y."/>
        </authorList>
    </citation>
    <scope>NUCLEOTIDE SEQUENCE [LARGE SCALE GENOMIC DNA]</scope>
    <source>
        <strain evidence="10 11">Alg07</strain>
    </source>
</reference>
<organism evidence="10 11">
    <name type="scientific">Bacillus weihaiensis</name>
    <dbReference type="NCBI Taxonomy" id="1547283"/>
    <lineage>
        <taxon>Bacteria</taxon>
        <taxon>Bacillati</taxon>
        <taxon>Bacillota</taxon>
        <taxon>Bacilli</taxon>
        <taxon>Bacillales</taxon>
        <taxon>Bacillaceae</taxon>
        <taxon>Bacillus</taxon>
    </lineage>
</organism>